<dbReference type="Pfam" id="PF00568">
    <property type="entry name" value="WH1"/>
    <property type="match status" value="1"/>
</dbReference>
<evidence type="ECO:0000256" key="4">
    <source>
        <dbReference type="ARBA" id="ARBA00023212"/>
    </source>
</evidence>
<evidence type="ECO:0000313" key="7">
    <source>
        <dbReference type="EMBL" id="CDW79346.1"/>
    </source>
</evidence>
<evidence type="ECO:0000259" key="6">
    <source>
        <dbReference type="PROSITE" id="PS50229"/>
    </source>
</evidence>
<dbReference type="Gene3D" id="3.90.810.10">
    <property type="entry name" value="CRIB domain"/>
    <property type="match status" value="1"/>
</dbReference>
<comment type="subcellular location">
    <subcellularLocation>
        <location evidence="1">Cytoplasm</location>
        <location evidence="1">Cytoskeleton</location>
    </subcellularLocation>
</comment>
<dbReference type="InterPro" id="IPR000697">
    <property type="entry name" value="WH1/EVH1_dom"/>
</dbReference>
<dbReference type="InterPro" id="IPR036936">
    <property type="entry name" value="CRIB_dom_sf"/>
</dbReference>
<feature type="region of interest" description="Disordered" evidence="5">
    <location>
        <begin position="270"/>
        <end position="307"/>
    </location>
</feature>
<dbReference type="InterPro" id="IPR000095">
    <property type="entry name" value="CRIB_dom"/>
</dbReference>
<dbReference type="SUPFAM" id="SSF47912">
    <property type="entry name" value="Wiscott-Aldrich syndrome protein, WASP, C-terminal domain"/>
    <property type="match status" value="1"/>
</dbReference>
<evidence type="ECO:0000313" key="8">
    <source>
        <dbReference type="Proteomes" id="UP000039865"/>
    </source>
</evidence>
<dbReference type="AlphaFoldDB" id="A0A078ABW5"/>
<dbReference type="InParanoid" id="A0A078ABW5"/>
<keyword evidence="8" id="KW-1185">Reference proteome</keyword>
<dbReference type="Gene3D" id="2.30.29.30">
    <property type="entry name" value="Pleckstrin-homology domain (PH domain)/Phosphotyrosine-binding domain (PTB)"/>
    <property type="match status" value="1"/>
</dbReference>
<dbReference type="GO" id="GO:0005856">
    <property type="term" value="C:cytoskeleton"/>
    <property type="evidence" value="ECO:0007669"/>
    <property type="project" value="UniProtKB-SubCell"/>
</dbReference>
<accession>A0A078ABW5</accession>
<keyword evidence="3" id="KW-0597">Phosphoprotein</keyword>
<sequence>MAIVRLFYSDAEGRFQSMKLGGALCIVADRKMHSKYLRLYDMNTCDLLFQTEMYLNFNQKYKELSDYFHYFPLEKVNIGIQFANVHDASVFRNLILQYSIKSENVADTVKEQKSKLGNQNYDITRPLLFERKEHAGWDPVTQTFILNEVPKEIKILLKKAGFKKKDLKKKETALAIYEVLLRGIEFDSSKGQLKSGRTSSNLNNKDFLSNRFSNEDSRILMNDRSNSIMNFGITHHLSSQNNILGASGPIDMLDPYKKQQAMLMNNLPNHALNNNRSSHNIRDKSLGQASDQNGGQKEEQKIMRPPPIPPPLMGMIPPPPMNMAPPTGFLAPPLNQKIQPPPQILNTNSSSIQQQNQALSFNEQLVLQSQNLKKVQEKEINAKVKNMSESQQMNLTQNFAAVLEKRREMMRALGNNKNKDSDEESDDDGNASEDSTW</sequence>
<dbReference type="SUPFAM" id="SSF50729">
    <property type="entry name" value="PH domain-like"/>
    <property type="match status" value="1"/>
</dbReference>
<dbReference type="InterPro" id="IPR011993">
    <property type="entry name" value="PH-like_dom_sf"/>
</dbReference>
<dbReference type="SMART" id="SM00461">
    <property type="entry name" value="WH1"/>
    <property type="match status" value="1"/>
</dbReference>
<dbReference type="GO" id="GO:0007015">
    <property type="term" value="P:actin filament organization"/>
    <property type="evidence" value="ECO:0007669"/>
    <property type="project" value="InterPro"/>
</dbReference>
<dbReference type="PROSITE" id="PS50229">
    <property type="entry name" value="WH1"/>
    <property type="match status" value="1"/>
</dbReference>
<organism evidence="7 8">
    <name type="scientific">Stylonychia lemnae</name>
    <name type="common">Ciliate</name>
    <dbReference type="NCBI Taxonomy" id="5949"/>
    <lineage>
        <taxon>Eukaryota</taxon>
        <taxon>Sar</taxon>
        <taxon>Alveolata</taxon>
        <taxon>Ciliophora</taxon>
        <taxon>Intramacronucleata</taxon>
        <taxon>Spirotrichea</taxon>
        <taxon>Stichotrichia</taxon>
        <taxon>Sporadotrichida</taxon>
        <taxon>Oxytrichidae</taxon>
        <taxon>Stylonychinae</taxon>
        <taxon>Stylonychia</taxon>
    </lineage>
</organism>
<dbReference type="EMBL" id="CCKQ01007913">
    <property type="protein sequence ID" value="CDW79346.1"/>
    <property type="molecule type" value="Genomic_DNA"/>
</dbReference>
<evidence type="ECO:0000256" key="1">
    <source>
        <dbReference type="ARBA" id="ARBA00004245"/>
    </source>
</evidence>
<keyword evidence="4" id="KW-0206">Cytoskeleton</keyword>
<proteinExistence type="predicted"/>
<dbReference type="OrthoDB" id="8963340at2759"/>
<protein>
    <submittedName>
        <fullName evidence="7">Neural wiskott-aldrich syndrome protein</fullName>
    </submittedName>
</protein>
<dbReference type="InterPro" id="IPR011026">
    <property type="entry name" value="WAS_C"/>
</dbReference>
<name>A0A078ABW5_STYLE</name>
<gene>
    <name evidence="7" type="primary">Contig7023.g7525</name>
    <name evidence="7" type="ORF">STYLEM_8333</name>
</gene>
<evidence type="ECO:0000256" key="2">
    <source>
        <dbReference type="ARBA" id="ARBA00022490"/>
    </source>
</evidence>
<feature type="domain" description="WH1" evidence="6">
    <location>
        <begin position="1"/>
        <end position="102"/>
    </location>
</feature>
<keyword evidence="2" id="KW-0963">Cytoplasm</keyword>
<reference evidence="7 8" key="1">
    <citation type="submission" date="2014-06" db="EMBL/GenBank/DDBJ databases">
        <authorList>
            <person name="Swart Estienne"/>
        </authorList>
    </citation>
    <scope>NUCLEOTIDE SEQUENCE [LARGE SCALE GENOMIC DNA]</scope>
    <source>
        <strain evidence="7 8">130c</strain>
    </source>
</reference>
<dbReference type="Proteomes" id="UP000039865">
    <property type="component" value="Unassembled WGS sequence"/>
</dbReference>
<feature type="compositionally biased region" description="Acidic residues" evidence="5">
    <location>
        <begin position="421"/>
        <end position="437"/>
    </location>
</feature>
<feature type="region of interest" description="Disordered" evidence="5">
    <location>
        <begin position="410"/>
        <end position="437"/>
    </location>
</feature>
<evidence type="ECO:0000256" key="3">
    <source>
        <dbReference type="ARBA" id="ARBA00022553"/>
    </source>
</evidence>
<evidence type="ECO:0000256" key="5">
    <source>
        <dbReference type="SAM" id="MobiDB-lite"/>
    </source>
</evidence>
<dbReference type="Pfam" id="PF00786">
    <property type="entry name" value="PBD"/>
    <property type="match status" value="1"/>
</dbReference>